<accession>A0A1H8GVA2</accession>
<dbReference type="EMBL" id="FOCP01000020">
    <property type="protein sequence ID" value="SEN47992.1"/>
    <property type="molecule type" value="Genomic_DNA"/>
</dbReference>
<dbReference type="Pfam" id="PF01882">
    <property type="entry name" value="DUF58"/>
    <property type="match status" value="1"/>
</dbReference>
<organism evidence="2 3">
    <name type="scientific">Nitrosomonas marina</name>
    <dbReference type="NCBI Taxonomy" id="917"/>
    <lineage>
        <taxon>Bacteria</taxon>
        <taxon>Pseudomonadati</taxon>
        <taxon>Pseudomonadota</taxon>
        <taxon>Betaproteobacteria</taxon>
        <taxon>Nitrosomonadales</taxon>
        <taxon>Nitrosomonadaceae</taxon>
        <taxon>Nitrosomonas</taxon>
    </lineage>
</organism>
<feature type="domain" description="DUF58" evidence="1">
    <location>
        <begin position="51"/>
        <end position="255"/>
    </location>
</feature>
<sequence>MSEGVTLELKNLIRMRAAARGLELGARRRVLSRQAGGYLSVYHGRGMEFDEVRAYQAGDDARTIDWRVTARRGRPHTKLFREERERPVLFLVDLHPGMFFGSRVQYKSVLAGRLCALLGWAAVNAGDRVGGIVQAADGHREIFPATREVGLLSMLKAMVQLQPSRPGDMRTGRLDDALARMVRIVLPGSMVVIFSDFRELGNSAEKYLSALVRHNDVIGALLYDPLEATPPPPGLYHLGTSRHYMTVDTGREAAFGQWQRQFQLHCEKIRSVCARHAIHFMKIATTDPMVPALRSGLARQNKTND</sequence>
<dbReference type="Proteomes" id="UP000199459">
    <property type="component" value="Unassembled WGS sequence"/>
</dbReference>
<evidence type="ECO:0000313" key="3">
    <source>
        <dbReference type="Proteomes" id="UP000199459"/>
    </source>
</evidence>
<dbReference type="AlphaFoldDB" id="A0A1H8GVA2"/>
<proteinExistence type="predicted"/>
<evidence type="ECO:0000259" key="1">
    <source>
        <dbReference type="Pfam" id="PF01882"/>
    </source>
</evidence>
<dbReference type="InterPro" id="IPR002881">
    <property type="entry name" value="DUF58"/>
</dbReference>
<dbReference type="RefSeq" id="WP_090633596.1">
    <property type="nucleotide sequence ID" value="NZ_FOCP01000020.1"/>
</dbReference>
<protein>
    <recommendedName>
        <fullName evidence="1">DUF58 domain-containing protein</fullName>
    </recommendedName>
</protein>
<gene>
    <name evidence="2" type="ORF">SAMN05216325_1207</name>
</gene>
<reference evidence="2 3" key="1">
    <citation type="submission" date="2016-10" db="EMBL/GenBank/DDBJ databases">
        <authorList>
            <person name="de Groot N.N."/>
        </authorList>
    </citation>
    <scope>NUCLEOTIDE SEQUENCE [LARGE SCALE GENOMIC DNA]</scope>
    <source>
        <strain evidence="2 3">Nm22</strain>
    </source>
</reference>
<evidence type="ECO:0000313" key="2">
    <source>
        <dbReference type="EMBL" id="SEN47992.1"/>
    </source>
</evidence>
<dbReference type="PANTHER" id="PTHR33608">
    <property type="entry name" value="BLL2464 PROTEIN"/>
    <property type="match status" value="1"/>
</dbReference>
<dbReference type="OrthoDB" id="9776116at2"/>
<dbReference type="PANTHER" id="PTHR33608:SF12">
    <property type="entry name" value="DUF58 DOMAIN-CONTAINING PROTEIN"/>
    <property type="match status" value="1"/>
</dbReference>
<dbReference type="STRING" id="917.SAMN05216326_10748"/>
<name>A0A1H8GVA2_9PROT</name>